<organism evidence="2 3">
    <name type="scientific">Cordyceps javanica</name>
    <dbReference type="NCBI Taxonomy" id="43265"/>
    <lineage>
        <taxon>Eukaryota</taxon>
        <taxon>Fungi</taxon>
        <taxon>Dikarya</taxon>
        <taxon>Ascomycota</taxon>
        <taxon>Pezizomycotina</taxon>
        <taxon>Sordariomycetes</taxon>
        <taxon>Hypocreomycetidae</taxon>
        <taxon>Hypocreales</taxon>
        <taxon>Cordycipitaceae</taxon>
        <taxon>Cordyceps</taxon>
    </lineage>
</organism>
<evidence type="ECO:0000313" key="2">
    <source>
        <dbReference type="EMBL" id="TQV98657.1"/>
    </source>
</evidence>
<dbReference type="Proteomes" id="UP000315783">
    <property type="component" value="Unassembled WGS sequence"/>
</dbReference>
<evidence type="ECO:0000256" key="1">
    <source>
        <dbReference type="SAM" id="Phobius"/>
    </source>
</evidence>
<keyword evidence="1" id="KW-0472">Membrane</keyword>
<dbReference type="EMBL" id="SPUK01000003">
    <property type="protein sequence ID" value="TQV98657.1"/>
    <property type="molecule type" value="Genomic_DNA"/>
</dbReference>
<comment type="caution">
    <text evidence="2">The sequence shown here is derived from an EMBL/GenBank/DDBJ whole genome shotgun (WGS) entry which is preliminary data.</text>
</comment>
<accession>A0A545VA98</accession>
<feature type="transmembrane region" description="Helical" evidence="1">
    <location>
        <begin position="131"/>
        <end position="152"/>
    </location>
</feature>
<dbReference type="AlphaFoldDB" id="A0A545VA98"/>
<proteinExistence type="predicted"/>
<keyword evidence="1" id="KW-0812">Transmembrane</keyword>
<evidence type="ECO:0000313" key="3">
    <source>
        <dbReference type="Proteomes" id="UP000315783"/>
    </source>
</evidence>
<reference evidence="2 3" key="1">
    <citation type="journal article" date="2019" name="Appl. Microbiol. Biotechnol.">
        <title>Genome sequence of Isaria javanica and comparative genome analysis insights into family S53 peptidase evolution in fungal entomopathogens.</title>
        <authorList>
            <person name="Lin R."/>
            <person name="Zhang X."/>
            <person name="Xin B."/>
            <person name="Zou M."/>
            <person name="Gao Y."/>
            <person name="Qin F."/>
            <person name="Hu Q."/>
            <person name="Xie B."/>
            <person name="Cheng X."/>
        </authorList>
    </citation>
    <scope>NUCLEOTIDE SEQUENCE [LARGE SCALE GENOMIC DNA]</scope>
    <source>
        <strain evidence="2 3">IJ1G</strain>
    </source>
</reference>
<keyword evidence="3" id="KW-1185">Reference proteome</keyword>
<sequence>MRPTSCLRCPSTDEPRLATPLQLRPLSFAVRRRRHSLPIFFGRFLPTLRLTDSLLRAHAGGAAPRPIRFWPFCIIPPARPAPAPPIAVRRRLRSRICTSLRTRRSWSHAANFSRVTHLGQCTRRLRGRCRVWRRIAAAALTSPAFFLTAATLKLPLNMRGKAIDFGQPDAISSAPKSSSR</sequence>
<gene>
    <name evidence="2" type="ORF">IF1G_02737</name>
</gene>
<keyword evidence="1" id="KW-1133">Transmembrane helix</keyword>
<name>A0A545VA98_9HYPO</name>
<protein>
    <submittedName>
        <fullName evidence="2">Uncharacterized protein</fullName>
    </submittedName>
</protein>